<dbReference type="RefSeq" id="WP_147869675.1">
    <property type="nucleotide sequence ID" value="NZ_CP036264.1"/>
</dbReference>
<keyword evidence="1" id="KW-0808">Transferase</keyword>
<dbReference type="KEGG" id="smam:Mal15_45000"/>
<dbReference type="Gene3D" id="3.40.50.150">
    <property type="entry name" value="Vaccinia Virus protein VP39"/>
    <property type="match status" value="1"/>
</dbReference>
<dbReference type="InterPro" id="IPR041698">
    <property type="entry name" value="Methyltransf_25"/>
</dbReference>
<keyword evidence="4" id="KW-1185">Reference proteome</keyword>
<name>A0A5B9MJ05_9BACT</name>
<dbReference type="AlphaFoldDB" id="A0A5B9MJ05"/>
<dbReference type="EMBL" id="CP036264">
    <property type="protein sequence ID" value="QEG00430.1"/>
    <property type="molecule type" value="Genomic_DNA"/>
</dbReference>
<evidence type="ECO:0000259" key="2">
    <source>
        <dbReference type="Pfam" id="PF13649"/>
    </source>
</evidence>
<dbReference type="CDD" id="cd02440">
    <property type="entry name" value="AdoMet_MTases"/>
    <property type="match status" value="1"/>
</dbReference>
<evidence type="ECO:0000313" key="4">
    <source>
        <dbReference type="Proteomes" id="UP000321353"/>
    </source>
</evidence>
<dbReference type="Proteomes" id="UP000321353">
    <property type="component" value="Chromosome"/>
</dbReference>
<evidence type="ECO:0000256" key="1">
    <source>
        <dbReference type="ARBA" id="ARBA00022679"/>
    </source>
</evidence>
<dbReference type="SUPFAM" id="SSF53335">
    <property type="entry name" value="S-adenosyl-L-methionine-dependent methyltransferases"/>
    <property type="match status" value="1"/>
</dbReference>
<dbReference type="PANTHER" id="PTHR43861">
    <property type="entry name" value="TRANS-ACONITATE 2-METHYLTRANSFERASE-RELATED"/>
    <property type="match status" value="1"/>
</dbReference>
<accession>A0A5B9MJ05</accession>
<sequence length="259" mass="28907">MTPTKSQTPSETAWWKSFYDDVAKVVLADQAPATIVRQVDTIVRLTGLSKGHRVIDQCCGLGQHACELASRGVDVVGVDQSADYIDHARQLAGHRNVAAEFVVADALEYQHPERVDAIYNWHSSFGYARHDAQNGRMLDAARHSLRHGGMMLLEFPNMLHLLANFQESIVSQHPDGVALTRTSRIAACTGTLHQVWEYRRNGQRVRRHESTLRIYLPDQLIKMFCDYGFDDVCALSPCGEPLTPAEPRCIIVGRNPSDG</sequence>
<reference evidence="3 4" key="1">
    <citation type="submission" date="2019-02" db="EMBL/GenBank/DDBJ databases">
        <title>Planctomycetal bacteria perform biofilm scaping via a novel small molecule.</title>
        <authorList>
            <person name="Jeske O."/>
            <person name="Boedeker C."/>
            <person name="Wiegand S."/>
            <person name="Breitling P."/>
            <person name="Kallscheuer N."/>
            <person name="Jogler M."/>
            <person name="Rohde M."/>
            <person name="Petersen J."/>
            <person name="Medema M.H."/>
            <person name="Surup F."/>
            <person name="Jogler C."/>
        </authorList>
    </citation>
    <scope>NUCLEOTIDE SEQUENCE [LARGE SCALE GENOMIC DNA]</scope>
    <source>
        <strain evidence="3 4">Mal15</strain>
    </source>
</reference>
<protein>
    <recommendedName>
        <fullName evidence="2">Methyltransferase domain-containing protein</fullName>
    </recommendedName>
</protein>
<proteinExistence type="predicted"/>
<evidence type="ECO:0000313" key="3">
    <source>
        <dbReference type="EMBL" id="QEG00430.1"/>
    </source>
</evidence>
<organism evidence="3 4">
    <name type="scientific">Stieleria maiorica</name>
    <dbReference type="NCBI Taxonomy" id="2795974"/>
    <lineage>
        <taxon>Bacteria</taxon>
        <taxon>Pseudomonadati</taxon>
        <taxon>Planctomycetota</taxon>
        <taxon>Planctomycetia</taxon>
        <taxon>Pirellulales</taxon>
        <taxon>Pirellulaceae</taxon>
        <taxon>Stieleria</taxon>
    </lineage>
</organism>
<dbReference type="GO" id="GO:0016740">
    <property type="term" value="F:transferase activity"/>
    <property type="evidence" value="ECO:0007669"/>
    <property type="project" value="UniProtKB-KW"/>
</dbReference>
<feature type="domain" description="Methyltransferase" evidence="2">
    <location>
        <begin position="54"/>
        <end position="149"/>
    </location>
</feature>
<dbReference type="InterPro" id="IPR029063">
    <property type="entry name" value="SAM-dependent_MTases_sf"/>
</dbReference>
<dbReference type="Gene3D" id="2.20.25.110">
    <property type="entry name" value="S-adenosyl-L-methionine-dependent methyltransferases"/>
    <property type="match status" value="1"/>
</dbReference>
<dbReference type="Pfam" id="PF13649">
    <property type="entry name" value="Methyltransf_25"/>
    <property type="match status" value="1"/>
</dbReference>
<gene>
    <name evidence="3" type="ORF">Mal15_45000</name>
</gene>